<dbReference type="InterPro" id="IPR049945">
    <property type="entry name" value="AAA_22"/>
</dbReference>
<dbReference type="GO" id="GO:0016887">
    <property type="term" value="F:ATP hydrolysis activity"/>
    <property type="evidence" value="ECO:0007669"/>
    <property type="project" value="InterPro"/>
</dbReference>
<evidence type="ECO:0000259" key="2">
    <source>
        <dbReference type="Pfam" id="PF13401"/>
    </source>
</evidence>
<dbReference type="RefSeq" id="WP_094983820.1">
    <property type="nucleotide sequence ID" value="NZ_NHNI01000001.1"/>
</dbReference>
<evidence type="ECO:0000313" key="4">
    <source>
        <dbReference type="Proteomes" id="UP000216101"/>
    </source>
</evidence>
<dbReference type="Proteomes" id="UP000216101">
    <property type="component" value="Unassembled WGS sequence"/>
</dbReference>
<dbReference type="SUPFAM" id="SSF52540">
    <property type="entry name" value="P-loop containing nucleoside triphosphate hydrolases"/>
    <property type="match status" value="1"/>
</dbReference>
<evidence type="ECO:0000256" key="1">
    <source>
        <dbReference type="SAM" id="MobiDB-lite"/>
    </source>
</evidence>
<gene>
    <name evidence="3" type="ORF">CBP51_03235</name>
</gene>
<dbReference type="AlphaFoldDB" id="A0A266Q9N2"/>
<sequence length="467" mass="53078">MKITTTAEYQQHPIDELNNNPFTEAIRPIHNELELRRLLTKVPCTSIDTLPPLYRSIRINALRDSHVPHPSSFNIYQKIIELLLMGYSKRNPLAPHRTRLLYAIAEKAKEKKVFAPEISSITTAPASIASGPSGSGKTTTIKNVLALIPQVIRHSEYKNEVFSFDQLLWISFDCPANASIKALALNFMRQVDNALSTDYHKEWSKKNRETVDAHLAAIQLIAAKHGLGFVHIDEIQFLLNYRNSKDTPTLSTFETLFNKIGIPVLLTCTSAGLELFKTEETGECTLTRRMVSEREYRFTTYALHSEHFDAMYSSLFPKDLCINSTEPGQSFKEKFHYLTAGLPAVMNRLARLHHEFIIKNGNPSTDSVETLMNIFRHQFSLIEPALRFLRKGNIKMYEEHLKKSSEGKPEWTNQENKNLKKEEISKQEKIPTIISHTALTWSHSNNNAASNDIHDAFAGESDGAEKQ</sequence>
<dbReference type="EMBL" id="NHNI01000001">
    <property type="protein sequence ID" value="OZY86059.1"/>
    <property type="molecule type" value="Genomic_DNA"/>
</dbReference>
<accession>A0A266Q9N2</accession>
<organism evidence="3 4">
    <name type="scientific">Cellvibrio mixtus</name>
    <dbReference type="NCBI Taxonomy" id="39650"/>
    <lineage>
        <taxon>Bacteria</taxon>
        <taxon>Pseudomonadati</taxon>
        <taxon>Pseudomonadota</taxon>
        <taxon>Gammaproteobacteria</taxon>
        <taxon>Cellvibrionales</taxon>
        <taxon>Cellvibrionaceae</taxon>
        <taxon>Cellvibrio</taxon>
    </lineage>
</organism>
<dbReference type="InterPro" id="IPR027417">
    <property type="entry name" value="P-loop_NTPase"/>
</dbReference>
<keyword evidence="4" id="KW-1185">Reference proteome</keyword>
<dbReference type="Gene3D" id="3.40.50.300">
    <property type="entry name" value="P-loop containing nucleotide triphosphate hydrolases"/>
    <property type="match status" value="1"/>
</dbReference>
<feature type="region of interest" description="Disordered" evidence="1">
    <location>
        <begin position="443"/>
        <end position="467"/>
    </location>
</feature>
<dbReference type="Pfam" id="PF13401">
    <property type="entry name" value="AAA_22"/>
    <property type="match status" value="1"/>
</dbReference>
<evidence type="ECO:0000313" key="3">
    <source>
        <dbReference type="EMBL" id="OZY86059.1"/>
    </source>
</evidence>
<reference evidence="4" key="1">
    <citation type="submission" date="2017-05" db="EMBL/GenBank/DDBJ databases">
        <authorList>
            <person name="Barney B.M."/>
        </authorList>
    </citation>
    <scope>NUCLEOTIDE SEQUENCE [LARGE SCALE GENOMIC DNA]</scope>
    <source>
        <strain evidence="4">PSBB022</strain>
    </source>
</reference>
<name>A0A266Q9N2_9GAMM</name>
<proteinExistence type="predicted"/>
<feature type="compositionally biased region" description="Basic and acidic residues" evidence="1">
    <location>
        <begin position="452"/>
        <end position="467"/>
    </location>
</feature>
<feature type="domain" description="ORC1/DEAH AAA+ ATPase" evidence="2">
    <location>
        <begin position="126"/>
        <end position="270"/>
    </location>
</feature>
<comment type="caution">
    <text evidence="3">The sequence shown here is derived from an EMBL/GenBank/DDBJ whole genome shotgun (WGS) entry which is preliminary data.</text>
</comment>
<protein>
    <recommendedName>
        <fullName evidence="2">ORC1/DEAH AAA+ ATPase domain-containing protein</fullName>
    </recommendedName>
</protein>